<proteinExistence type="predicted"/>
<dbReference type="RefSeq" id="WP_213009706.1">
    <property type="nucleotide sequence ID" value="NZ_BOQN01000072.1"/>
</dbReference>
<keyword evidence="1" id="KW-0472">Membrane</keyword>
<feature type="signal peptide" evidence="2">
    <location>
        <begin position="1"/>
        <end position="28"/>
    </location>
</feature>
<gene>
    <name evidence="3" type="ORF">Ato02nite_056970</name>
</gene>
<evidence type="ECO:0008006" key="5">
    <source>
        <dbReference type="Google" id="ProtNLM"/>
    </source>
</evidence>
<keyword evidence="1" id="KW-1133">Transmembrane helix</keyword>
<sequence>MNRVLGRRVLAACAAAVATAAVAAPAQAAGPAVDLLLPDVTVAAGGNTYAAPLLFAAEDDALTGGKIVYELSGDLDGVALATADADAGCVNEGPAKLVCTNDFYTFVGPDGGLTDYAAVTATKSALGEKGKLTVTFSADGIATSTRTVDVTVAEGVDLVAGKKQSVSAKPGGGFTASLQVTNSTDAVVHGTALLAGTDYAIAGVKQFSNCFYADGVLNACTFDEELQPGATYQVELPYQLRKDTLAPGRVAGEYEWLTAGDYDDLIKFVGDSGFDGPGNPGADGKLTLKQVSTPKSAAKQTDPNPENNWQDLDVTVTGQQAADLAAVGATATGAAGATVTVPVGVKNLGPATLASQFGLPAVAALVTIPAATKVTGVPDACFPNGADGILKGNPKAVQYACFTDEVLPAGSTVTWKFTLKITKVVPGARGSVQLNPKCECDAFKPDANKANDTAQIVLNGTDTSGGTGGGENTGGEGGGLPITGPQTAFIGVAGAVLIAAGITGFVVTRRRRTRFEA</sequence>
<name>A0A919W4E7_9ACTN</name>
<keyword evidence="2" id="KW-0732">Signal</keyword>
<dbReference type="EMBL" id="BOQN01000072">
    <property type="protein sequence ID" value="GIM93904.1"/>
    <property type="molecule type" value="Genomic_DNA"/>
</dbReference>
<keyword evidence="4" id="KW-1185">Reference proteome</keyword>
<dbReference type="InterPro" id="IPR006311">
    <property type="entry name" value="TAT_signal"/>
</dbReference>
<dbReference type="Proteomes" id="UP000677082">
    <property type="component" value="Unassembled WGS sequence"/>
</dbReference>
<evidence type="ECO:0000313" key="3">
    <source>
        <dbReference type="EMBL" id="GIM93904.1"/>
    </source>
</evidence>
<reference evidence="3 4" key="1">
    <citation type="submission" date="2021-03" db="EMBL/GenBank/DDBJ databases">
        <title>Whole genome shotgun sequence of Actinoplanes toevensis NBRC 105298.</title>
        <authorList>
            <person name="Komaki H."/>
            <person name="Tamura T."/>
        </authorList>
    </citation>
    <scope>NUCLEOTIDE SEQUENCE [LARGE SCALE GENOMIC DNA]</scope>
    <source>
        <strain evidence="3 4">NBRC 105298</strain>
    </source>
</reference>
<feature type="transmembrane region" description="Helical" evidence="1">
    <location>
        <begin position="488"/>
        <end position="507"/>
    </location>
</feature>
<comment type="caution">
    <text evidence="3">The sequence shown here is derived from an EMBL/GenBank/DDBJ whole genome shotgun (WGS) entry which is preliminary data.</text>
</comment>
<protein>
    <recommendedName>
        <fullName evidence="5">LPXTG cell wall anchor domain-containing protein</fullName>
    </recommendedName>
</protein>
<evidence type="ECO:0000313" key="4">
    <source>
        <dbReference type="Proteomes" id="UP000677082"/>
    </source>
</evidence>
<evidence type="ECO:0000256" key="2">
    <source>
        <dbReference type="SAM" id="SignalP"/>
    </source>
</evidence>
<dbReference type="PROSITE" id="PS51318">
    <property type="entry name" value="TAT"/>
    <property type="match status" value="1"/>
</dbReference>
<accession>A0A919W4E7</accession>
<feature type="chain" id="PRO_5037111261" description="LPXTG cell wall anchor domain-containing protein" evidence="2">
    <location>
        <begin position="29"/>
        <end position="517"/>
    </location>
</feature>
<keyword evidence="1" id="KW-0812">Transmembrane</keyword>
<dbReference type="AlphaFoldDB" id="A0A919W4E7"/>
<organism evidence="3 4">
    <name type="scientific">Paractinoplanes toevensis</name>
    <dbReference type="NCBI Taxonomy" id="571911"/>
    <lineage>
        <taxon>Bacteria</taxon>
        <taxon>Bacillati</taxon>
        <taxon>Actinomycetota</taxon>
        <taxon>Actinomycetes</taxon>
        <taxon>Micromonosporales</taxon>
        <taxon>Micromonosporaceae</taxon>
        <taxon>Paractinoplanes</taxon>
    </lineage>
</organism>
<evidence type="ECO:0000256" key="1">
    <source>
        <dbReference type="SAM" id="Phobius"/>
    </source>
</evidence>